<feature type="transmembrane region" description="Helical" evidence="6">
    <location>
        <begin position="143"/>
        <end position="164"/>
    </location>
</feature>
<reference evidence="8" key="1">
    <citation type="submission" date="2019-11" db="EMBL/GenBank/DDBJ databases">
        <title>Genomic insights into an expanded diversity of filamentous marine cyanobacteria reveals the extraordinary biosynthetic potential of Moorea and Okeania.</title>
        <authorList>
            <person name="Ferreira Leao T."/>
            <person name="Wang M."/>
            <person name="Moss N."/>
            <person name="Da Silva R."/>
            <person name="Sanders J."/>
            <person name="Nurk S."/>
            <person name="Gurevich A."/>
            <person name="Humphrey G."/>
            <person name="Reher R."/>
            <person name="Zhu Q."/>
            <person name="Belda-Ferre P."/>
            <person name="Glukhov E."/>
            <person name="Rex R."/>
            <person name="Dorrestein P.C."/>
            <person name="Knight R."/>
            <person name="Pevzner P."/>
            <person name="Gerwick W.H."/>
            <person name="Gerwick L."/>
        </authorList>
    </citation>
    <scope>NUCLEOTIDE SEQUENCE</scope>
    <source>
        <strain evidence="8">SIO1C4</strain>
    </source>
</reference>
<dbReference type="GO" id="GO:0055085">
    <property type="term" value="P:transmembrane transport"/>
    <property type="evidence" value="ECO:0007669"/>
    <property type="project" value="InterPro"/>
</dbReference>
<evidence type="ECO:0000256" key="2">
    <source>
        <dbReference type="ARBA" id="ARBA00008017"/>
    </source>
</evidence>
<evidence type="ECO:0000256" key="4">
    <source>
        <dbReference type="ARBA" id="ARBA00022989"/>
    </source>
</evidence>
<gene>
    <name evidence="8" type="ORF">F6J89_10785</name>
</gene>
<feature type="transmembrane region" description="Helical" evidence="6">
    <location>
        <begin position="170"/>
        <end position="189"/>
    </location>
</feature>
<evidence type="ECO:0000256" key="3">
    <source>
        <dbReference type="ARBA" id="ARBA00022692"/>
    </source>
</evidence>
<dbReference type="EMBL" id="JAAHFQ010000170">
    <property type="protein sequence ID" value="NER28095.1"/>
    <property type="molecule type" value="Genomic_DNA"/>
</dbReference>
<evidence type="ECO:0000313" key="8">
    <source>
        <dbReference type="EMBL" id="NER28095.1"/>
    </source>
</evidence>
<comment type="caution">
    <text evidence="8">The sequence shown here is derived from an EMBL/GenBank/DDBJ whole genome shotgun (WGS) entry which is preliminary data.</text>
</comment>
<dbReference type="AlphaFoldDB" id="A0A6B3NB00"/>
<feature type="transmembrane region" description="Helical" evidence="6">
    <location>
        <begin position="103"/>
        <end position="122"/>
    </location>
</feature>
<sequence>MDYLLEVIGVDISLPDPITVAMALLLSLIFFLTFLLVTGLSYLQLPKLIDSLFTQFSSTEFREIYQKVMTPHQGWLSWVIILTIVDLTVLVIPAPTLLKFLEFPLGLLVAINIIFLSFKLFIELFERYLIEVMLEEDRKINSELLALAKFLTKAVIVLTVVFLFAQTHQINIFGLVASLGIGGITIAFASQKVLEQILWSIVLYIDRPFTVDDYIHLPDGTLGRVESIGWRSTKVRLSGKNTLVIVPNSNLAQVNIENLTGASRVILMVNLTFLRSMSDEEKALIEQLILGSTREILGIDHQLTKITFHDLNEETGSNHVQAQVVFFILGAAQTSMELRRNLLEIARASIIERLHDYGITFKFEEKIIDIAQPMNI</sequence>
<dbReference type="InterPro" id="IPR011014">
    <property type="entry name" value="MscS_channel_TM-2"/>
</dbReference>
<dbReference type="SUPFAM" id="SSF50182">
    <property type="entry name" value="Sm-like ribonucleoproteins"/>
    <property type="match status" value="1"/>
</dbReference>
<dbReference type="InterPro" id="IPR006685">
    <property type="entry name" value="MscS_channel_2nd"/>
</dbReference>
<dbReference type="Gene3D" id="1.10.287.1260">
    <property type="match status" value="1"/>
</dbReference>
<dbReference type="Gene3D" id="2.30.30.60">
    <property type="match status" value="1"/>
</dbReference>
<dbReference type="GO" id="GO:0016020">
    <property type="term" value="C:membrane"/>
    <property type="evidence" value="ECO:0007669"/>
    <property type="project" value="UniProtKB-SubCell"/>
</dbReference>
<dbReference type="PANTHER" id="PTHR30566">
    <property type="entry name" value="YNAI-RELATED MECHANOSENSITIVE ION CHANNEL"/>
    <property type="match status" value="1"/>
</dbReference>
<feature type="domain" description="Mechanosensitive ion channel MscS" evidence="7">
    <location>
        <begin position="193"/>
        <end position="260"/>
    </location>
</feature>
<dbReference type="InterPro" id="IPR010920">
    <property type="entry name" value="LSM_dom_sf"/>
</dbReference>
<comment type="similarity">
    <text evidence="2">Belongs to the MscS (TC 1.A.23) family.</text>
</comment>
<dbReference type="PANTHER" id="PTHR30566:SF5">
    <property type="entry name" value="MECHANOSENSITIVE ION CHANNEL PROTEIN 1, MITOCHONDRIAL-RELATED"/>
    <property type="match status" value="1"/>
</dbReference>
<evidence type="ECO:0000256" key="1">
    <source>
        <dbReference type="ARBA" id="ARBA00004141"/>
    </source>
</evidence>
<accession>A0A6B3NB00</accession>
<dbReference type="SUPFAM" id="SSF82861">
    <property type="entry name" value="Mechanosensitive channel protein MscS (YggB), transmembrane region"/>
    <property type="match status" value="1"/>
</dbReference>
<keyword evidence="3 6" id="KW-0812">Transmembrane</keyword>
<name>A0A6B3NB00_9CYAN</name>
<comment type="subcellular location">
    <subcellularLocation>
        <location evidence="1">Membrane</location>
        <topology evidence="1">Multi-pass membrane protein</topology>
    </subcellularLocation>
</comment>
<evidence type="ECO:0000259" key="7">
    <source>
        <dbReference type="Pfam" id="PF00924"/>
    </source>
</evidence>
<evidence type="ECO:0000256" key="5">
    <source>
        <dbReference type="ARBA" id="ARBA00023136"/>
    </source>
</evidence>
<feature type="transmembrane region" description="Helical" evidence="6">
    <location>
        <begin position="75"/>
        <end position="97"/>
    </location>
</feature>
<evidence type="ECO:0000256" key="6">
    <source>
        <dbReference type="SAM" id="Phobius"/>
    </source>
</evidence>
<feature type="transmembrane region" description="Helical" evidence="6">
    <location>
        <begin position="20"/>
        <end position="43"/>
    </location>
</feature>
<keyword evidence="5 6" id="KW-0472">Membrane</keyword>
<keyword evidence="4 6" id="KW-1133">Transmembrane helix</keyword>
<organism evidence="8">
    <name type="scientific">Symploca sp. SIO1C4</name>
    <dbReference type="NCBI Taxonomy" id="2607765"/>
    <lineage>
        <taxon>Bacteria</taxon>
        <taxon>Bacillati</taxon>
        <taxon>Cyanobacteriota</taxon>
        <taxon>Cyanophyceae</taxon>
        <taxon>Coleofasciculales</taxon>
        <taxon>Coleofasciculaceae</taxon>
        <taxon>Symploca</taxon>
    </lineage>
</organism>
<dbReference type="Pfam" id="PF00924">
    <property type="entry name" value="MS_channel_2nd"/>
    <property type="match status" value="1"/>
</dbReference>
<dbReference type="InterPro" id="IPR023408">
    <property type="entry name" value="MscS_beta-dom_sf"/>
</dbReference>
<proteinExistence type="inferred from homology"/>
<protein>
    <submittedName>
        <fullName evidence="8">Mechanosensitive ion channel</fullName>
    </submittedName>
</protein>